<protein>
    <submittedName>
        <fullName evidence="1">Uncharacterized protein</fullName>
    </submittedName>
</protein>
<sequence>MPRHGVVDADTAAGGVGGDKGDFRHDKIRLQNKMIIAEGNLNRLNTRYFKNVSIFIKSIFKMLDFDKNHLLFIFLGI</sequence>
<dbReference type="Proteomes" id="UP000004621">
    <property type="component" value="Unassembled WGS sequence"/>
</dbReference>
<evidence type="ECO:0000313" key="2">
    <source>
        <dbReference type="Proteomes" id="UP000004621"/>
    </source>
</evidence>
<dbReference type="EMBL" id="ACEO02000001">
    <property type="protein sequence ID" value="EFC53472.1"/>
    <property type="molecule type" value="Genomic_DNA"/>
</dbReference>
<reference evidence="1 2" key="1">
    <citation type="submission" date="2010-01" db="EMBL/GenBank/DDBJ databases">
        <authorList>
            <person name="Weinstock G."/>
            <person name="Sodergren E."/>
            <person name="Clifton S."/>
            <person name="Fulton L."/>
            <person name="Fulton B."/>
            <person name="Courtney L."/>
            <person name="Fronick C."/>
            <person name="Harrison M."/>
            <person name="Strong C."/>
            <person name="Farmer C."/>
            <person name="Delahaunty K."/>
            <person name="Markovic C."/>
            <person name="Hall O."/>
            <person name="Minx P."/>
            <person name="Tomlinson C."/>
            <person name="Mitreva M."/>
            <person name="Nelson J."/>
            <person name="Hou S."/>
            <person name="Wollam A."/>
            <person name="Pepin K.H."/>
            <person name="Johnson M."/>
            <person name="Bhonagiri V."/>
            <person name="Nash W.E."/>
            <person name="Warren W."/>
            <person name="Chinwalla A."/>
            <person name="Mardis E.R."/>
            <person name="Wilson R.K."/>
        </authorList>
    </citation>
    <scope>NUCLEOTIDE SEQUENCE [LARGE SCALE GENOMIC DNA]</scope>
    <source>
        <strain evidence="1 2">NJ9703</strain>
    </source>
</reference>
<dbReference type="AlphaFoldDB" id="A0A9W5ITE2"/>
<organism evidence="1 2">
    <name type="scientific">Neisseria subflava NJ9703</name>
    <dbReference type="NCBI Taxonomy" id="546268"/>
    <lineage>
        <taxon>Bacteria</taxon>
        <taxon>Pseudomonadati</taxon>
        <taxon>Pseudomonadota</taxon>
        <taxon>Betaproteobacteria</taxon>
        <taxon>Neisseriales</taxon>
        <taxon>Neisseriaceae</taxon>
        <taxon>Neisseria</taxon>
    </lineage>
</organism>
<comment type="caution">
    <text evidence="1">The sequence shown here is derived from an EMBL/GenBank/DDBJ whole genome shotgun (WGS) entry which is preliminary data.</text>
</comment>
<accession>A0A9W5ITE2</accession>
<proteinExistence type="predicted"/>
<name>A0A9W5ITE2_NEISU</name>
<evidence type="ECO:0000313" key="1">
    <source>
        <dbReference type="EMBL" id="EFC53472.1"/>
    </source>
</evidence>
<gene>
    <name evidence="1" type="ORF">NEISUBOT_03475</name>
</gene>